<accession>A0A5N6E8F0</accession>
<dbReference type="EMBL" id="ML733711">
    <property type="protein sequence ID" value="KAB8213084.1"/>
    <property type="molecule type" value="Genomic_DNA"/>
</dbReference>
<name>A0A5N6E8F0_9EURO</name>
<reference evidence="2 3" key="1">
    <citation type="submission" date="2019-04" db="EMBL/GenBank/DDBJ databases">
        <title>Fungal friends and foes A comparative genomics study of 23 Aspergillus species from section Flavi.</title>
        <authorList>
            <consortium name="DOE Joint Genome Institute"/>
            <person name="Kjaerbolling I."/>
            <person name="Vesth T.C."/>
            <person name="Frisvad J.C."/>
            <person name="Nybo J.L."/>
            <person name="Theobald S."/>
            <person name="Kildgaard S."/>
            <person name="Petersen T.I."/>
            <person name="Kuo A."/>
            <person name="Sato A."/>
            <person name="Lyhne E.K."/>
            <person name="Kogle M.E."/>
            <person name="Wiebenga A."/>
            <person name="Kun R.S."/>
            <person name="Lubbers R.J."/>
            <person name="Makela M.R."/>
            <person name="Barry K."/>
            <person name="Chovatia M."/>
            <person name="Clum A."/>
            <person name="Daum C."/>
            <person name="Haridas S."/>
            <person name="He G."/>
            <person name="LaButti K."/>
            <person name="Lipzen A."/>
            <person name="Mondo S."/>
            <person name="Pangilinan J."/>
            <person name="Riley R."/>
            <person name="Salamov A."/>
            <person name="Simmons B.A."/>
            <person name="Magnuson J.K."/>
            <person name="Henrissat B."/>
            <person name="Mortensen U.H."/>
            <person name="Larsen T.O."/>
            <person name="De vries R.P."/>
            <person name="Grigoriev I.V."/>
            <person name="Machida M."/>
            <person name="Baker S.E."/>
            <person name="Andersen M.R."/>
        </authorList>
    </citation>
    <scope>NUCLEOTIDE SEQUENCE [LARGE SCALE GENOMIC DNA]</scope>
    <source>
        <strain evidence="2 3">CBS 126849</strain>
    </source>
</reference>
<dbReference type="AlphaFoldDB" id="A0A5N6E8F0"/>
<keyword evidence="3" id="KW-1185">Reference proteome</keyword>
<evidence type="ECO:0000313" key="3">
    <source>
        <dbReference type="Proteomes" id="UP000326799"/>
    </source>
</evidence>
<proteinExistence type="predicted"/>
<feature type="region of interest" description="Disordered" evidence="1">
    <location>
        <begin position="21"/>
        <end position="50"/>
    </location>
</feature>
<dbReference type="Proteomes" id="UP000326799">
    <property type="component" value="Unassembled WGS sequence"/>
</dbReference>
<feature type="compositionally biased region" description="Basic and acidic residues" evidence="1">
    <location>
        <begin position="23"/>
        <end position="32"/>
    </location>
</feature>
<organism evidence="2 3">
    <name type="scientific">Aspergillus novoparasiticus</name>
    <dbReference type="NCBI Taxonomy" id="986946"/>
    <lineage>
        <taxon>Eukaryota</taxon>
        <taxon>Fungi</taxon>
        <taxon>Dikarya</taxon>
        <taxon>Ascomycota</taxon>
        <taxon>Pezizomycotina</taxon>
        <taxon>Eurotiomycetes</taxon>
        <taxon>Eurotiomycetidae</taxon>
        <taxon>Eurotiales</taxon>
        <taxon>Aspergillaceae</taxon>
        <taxon>Aspergillus</taxon>
        <taxon>Aspergillus subgen. Circumdati</taxon>
    </lineage>
</organism>
<protein>
    <submittedName>
        <fullName evidence="2">Uncharacterized protein</fullName>
    </submittedName>
</protein>
<sequence length="77" mass="8674">MNEECYRGWTIHITSINQLRQWRSSDSEDGHSQRVGACGEEGWRQQFRIPPPSTQYTYSIEVGSRGAESDGTGVSLP</sequence>
<gene>
    <name evidence="2" type="ORF">BDV33DRAFT_185484</name>
</gene>
<evidence type="ECO:0000313" key="2">
    <source>
        <dbReference type="EMBL" id="KAB8213084.1"/>
    </source>
</evidence>
<evidence type="ECO:0000256" key="1">
    <source>
        <dbReference type="SAM" id="MobiDB-lite"/>
    </source>
</evidence>